<dbReference type="PANTHER" id="PTHR43163">
    <property type="entry name" value="DIPEPTIDE TRANSPORT SYSTEM PERMEASE PROTEIN DPPB-RELATED"/>
    <property type="match status" value="1"/>
</dbReference>
<evidence type="ECO:0000256" key="1">
    <source>
        <dbReference type="ARBA" id="ARBA00004651"/>
    </source>
</evidence>
<feature type="transmembrane region" description="Helical" evidence="7">
    <location>
        <begin position="137"/>
        <end position="160"/>
    </location>
</feature>
<reference evidence="10" key="1">
    <citation type="submission" date="2016-12" db="EMBL/GenBank/DDBJ databases">
        <authorList>
            <person name="Varghese N."/>
            <person name="Submissions S."/>
        </authorList>
    </citation>
    <scope>NUCLEOTIDE SEQUENCE [LARGE SCALE GENOMIC DNA]</scope>
    <source>
        <strain evidence="10">DSM 45599</strain>
    </source>
</reference>
<dbReference type="EMBL" id="FSQT01000001">
    <property type="protein sequence ID" value="SIM46248.1"/>
    <property type="molecule type" value="Genomic_DNA"/>
</dbReference>
<dbReference type="CDD" id="cd06261">
    <property type="entry name" value="TM_PBP2"/>
    <property type="match status" value="1"/>
</dbReference>
<dbReference type="STRING" id="709881.SAMN04489832_0100"/>
<dbReference type="OrthoDB" id="9809425at2"/>
<proteinExistence type="inferred from homology"/>
<dbReference type="Pfam" id="PF00528">
    <property type="entry name" value="BPD_transp_1"/>
    <property type="match status" value="1"/>
</dbReference>
<evidence type="ECO:0000256" key="5">
    <source>
        <dbReference type="ARBA" id="ARBA00022989"/>
    </source>
</evidence>
<sequence>MLNRLGFIPWRLLQAIPIVFGLTIIVFSLSKLLPGDAAVAMLGERAGPDALEALREKLGLNRPAVEQYFLYIGRLLHGDLGDSLMYHMPVKDVLPRALPVTLSLVVYAVILALIISIPLASLAASRPNGVRDLGVRGYTLVAQGMPQMWVGIMLMLLLSLHFRIFPIGRYGSGLENVRNLFLPALTLAIALSPTLIRSLRQSIIEVRDADFVATARSKGAGGFALFRGHILRNAILPTVSVVGVHLSYIVGGSIVIERVFNLPGIGQLMIQAILNRDFPLMQAVTLLIGLLVIAIGILTDVVYALLDPRVAVGRSKA</sequence>
<keyword evidence="2 7" id="KW-0813">Transport</keyword>
<accession>A0A1N5TDR6</accession>
<dbReference type="PROSITE" id="PS50928">
    <property type="entry name" value="ABC_TM1"/>
    <property type="match status" value="1"/>
</dbReference>
<evidence type="ECO:0000256" key="3">
    <source>
        <dbReference type="ARBA" id="ARBA00022475"/>
    </source>
</evidence>
<evidence type="ECO:0000256" key="4">
    <source>
        <dbReference type="ARBA" id="ARBA00022692"/>
    </source>
</evidence>
<evidence type="ECO:0000256" key="6">
    <source>
        <dbReference type="ARBA" id="ARBA00023136"/>
    </source>
</evidence>
<keyword evidence="3" id="KW-1003">Cell membrane</keyword>
<dbReference type="PANTHER" id="PTHR43163:SF6">
    <property type="entry name" value="DIPEPTIDE TRANSPORT SYSTEM PERMEASE PROTEIN DPPB-RELATED"/>
    <property type="match status" value="1"/>
</dbReference>
<keyword evidence="4 7" id="KW-0812">Transmembrane</keyword>
<feature type="transmembrane region" description="Helical" evidence="7">
    <location>
        <begin position="234"/>
        <end position="260"/>
    </location>
</feature>
<name>A0A1N5TDR6_9ACTN</name>
<gene>
    <name evidence="9" type="ORF">SAMN04489832_0100</name>
</gene>
<evidence type="ECO:0000259" key="8">
    <source>
        <dbReference type="PROSITE" id="PS50928"/>
    </source>
</evidence>
<dbReference type="RefSeq" id="WP_074307812.1">
    <property type="nucleotide sequence ID" value="NZ_FSQT01000001.1"/>
</dbReference>
<dbReference type="Pfam" id="PF19300">
    <property type="entry name" value="BPD_transp_1_N"/>
    <property type="match status" value="1"/>
</dbReference>
<evidence type="ECO:0000256" key="2">
    <source>
        <dbReference type="ARBA" id="ARBA00022448"/>
    </source>
</evidence>
<comment type="subcellular location">
    <subcellularLocation>
        <location evidence="1 7">Cell membrane</location>
        <topology evidence="1 7">Multi-pass membrane protein</topology>
    </subcellularLocation>
</comment>
<protein>
    <submittedName>
        <fullName evidence="9">Peptide/nickel transport system permease protein</fullName>
    </submittedName>
</protein>
<feature type="domain" description="ABC transmembrane type-1" evidence="8">
    <location>
        <begin position="98"/>
        <end position="299"/>
    </location>
</feature>
<dbReference type="GO" id="GO:0055085">
    <property type="term" value="P:transmembrane transport"/>
    <property type="evidence" value="ECO:0007669"/>
    <property type="project" value="InterPro"/>
</dbReference>
<dbReference type="AlphaFoldDB" id="A0A1N5TDR6"/>
<feature type="transmembrane region" description="Helical" evidence="7">
    <location>
        <begin position="280"/>
        <end position="306"/>
    </location>
</feature>
<feature type="transmembrane region" description="Helical" evidence="7">
    <location>
        <begin position="180"/>
        <end position="199"/>
    </location>
</feature>
<comment type="similarity">
    <text evidence="7">Belongs to the binding-protein-dependent transport system permease family.</text>
</comment>
<dbReference type="InterPro" id="IPR000515">
    <property type="entry name" value="MetI-like"/>
</dbReference>
<dbReference type="Gene3D" id="1.10.3720.10">
    <property type="entry name" value="MetI-like"/>
    <property type="match status" value="1"/>
</dbReference>
<keyword evidence="5 7" id="KW-1133">Transmembrane helix</keyword>
<dbReference type="SUPFAM" id="SSF161098">
    <property type="entry name" value="MetI-like"/>
    <property type="match status" value="1"/>
</dbReference>
<evidence type="ECO:0000256" key="7">
    <source>
        <dbReference type="RuleBase" id="RU363032"/>
    </source>
</evidence>
<feature type="transmembrane region" description="Helical" evidence="7">
    <location>
        <begin position="104"/>
        <end position="125"/>
    </location>
</feature>
<evidence type="ECO:0000313" key="9">
    <source>
        <dbReference type="EMBL" id="SIM46248.1"/>
    </source>
</evidence>
<dbReference type="Proteomes" id="UP000185124">
    <property type="component" value="Unassembled WGS sequence"/>
</dbReference>
<keyword evidence="6 7" id="KW-0472">Membrane</keyword>
<dbReference type="GO" id="GO:0005886">
    <property type="term" value="C:plasma membrane"/>
    <property type="evidence" value="ECO:0007669"/>
    <property type="project" value="UniProtKB-SubCell"/>
</dbReference>
<evidence type="ECO:0000313" key="10">
    <source>
        <dbReference type="Proteomes" id="UP000185124"/>
    </source>
</evidence>
<dbReference type="InterPro" id="IPR035906">
    <property type="entry name" value="MetI-like_sf"/>
</dbReference>
<organism evidence="9 10">
    <name type="scientific">Micromonospora cremea</name>
    <dbReference type="NCBI Taxonomy" id="709881"/>
    <lineage>
        <taxon>Bacteria</taxon>
        <taxon>Bacillati</taxon>
        <taxon>Actinomycetota</taxon>
        <taxon>Actinomycetes</taxon>
        <taxon>Micromonosporales</taxon>
        <taxon>Micromonosporaceae</taxon>
        <taxon>Micromonospora</taxon>
    </lineage>
</organism>
<dbReference type="InterPro" id="IPR045621">
    <property type="entry name" value="BPD_transp_1_N"/>
</dbReference>
<feature type="transmembrane region" description="Helical" evidence="7">
    <location>
        <begin position="12"/>
        <end position="33"/>
    </location>
</feature>
<keyword evidence="10" id="KW-1185">Reference proteome</keyword>